<evidence type="ECO:0000256" key="4">
    <source>
        <dbReference type="ARBA" id="ARBA00023163"/>
    </source>
</evidence>
<protein>
    <submittedName>
        <fullName evidence="7">RNA polymerase sigma factor</fullName>
    </submittedName>
</protein>
<keyword evidence="4" id="KW-0804">Transcription</keyword>
<dbReference type="SUPFAM" id="SSF88946">
    <property type="entry name" value="Sigma2 domain of RNA polymerase sigma factors"/>
    <property type="match status" value="1"/>
</dbReference>
<feature type="region of interest" description="Disordered" evidence="5">
    <location>
        <begin position="78"/>
        <end position="102"/>
    </location>
</feature>
<dbReference type="PANTHER" id="PTHR43133:SF63">
    <property type="entry name" value="RNA POLYMERASE SIGMA FACTOR FECI-RELATED"/>
    <property type="match status" value="1"/>
</dbReference>
<evidence type="ECO:0000259" key="6">
    <source>
        <dbReference type="Pfam" id="PF08281"/>
    </source>
</evidence>
<name>A0AAJ5XBJ9_9SPHN</name>
<evidence type="ECO:0000256" key="3">
    <source>
        <dbReference type="ARBA" id="ARBA00023082"/>
    </source>
</evidence>
<dbReference type="GO" id="GO:0016987">
    <property type="term" value="F:sigma factor activity"/>
    <property type="evidence" value="ECO:0007669"/>
    <property type="project" value="UniProtKB-KW"/>
</dbReference>
<dbReference type="PANTHER" id="PTHR43133">
    <property type="entry name" value="RNA POLYMERASE ECF-TYPE SIGMA FACTO"/>
    <property type="match status" value="1"/>
</dbReference>
<evidence type="ECO:0000313" key="7">
    <source>
        <dbReference type="EMBL" id="WEK47779.1"/>
    </source>
</evidence>
<dbReference type="KEGG" id="acob:P0Y56_05650"/>
<reference evidence="7" key="1">
    <citation type="submission" date="2023-03" db="EMBL/GenBank/DDBJ databases">
        <title>Andean soil-derived lignocellulolytic bacterial consortium as a source of novel taxa and putative plastic-active enzymes.</title>
        <authorList>
            <person name="Diaz-Garcia L."/>
            <person name="Chuvochina M."/>
            <person name="Feuerriegel G."/>
            <person name="Bunk B."/>
            <person name="Sproer C."/>
            <person name="Streit W.R."/>
            <person name="Rodriguez L.M."/>
            <person name="Overmann J."/>
            <person name="Jimenez D.J."/>
        </authorList>
    </citation>
    <scope>NUCLEOTIDE SEQUENCE</scope>
    <source>
        <strain evidence="7">MAG 26</strain>
    </source>
</reference>
<dbReference type="EMBL" id="CP119316">
    <property type="protein sequence ID" value="WEK47779.1"/>
    <property type="molecule type" value="Genomic_DNA"/>
</dbReference>
<dbReference type="AlphaFoldDB" id="A0AAJ5XBJ9"/>
<dbReference type="Gene3D" id="1.10.10.10">
    <property type="entry name" value="Winged helix-like DNA-binding domain superfamily/Winged helix DNA-binding domain"/>
    <property type="match status" value="1"/>
</dbReference>
<dbReference type="Proteomes" id="UP001218362">
    <property type="component" value="Chromosome"/>
</dbReference>
<accession>A0AAJ5XBJ9</accession>
<dbReference type="Gene3D" id="1.10.1740.10">
    <property type="match status" value="1"/>
</dbReference>
<evidence type="ECO:0000256" key="2">
    <source>
        <dbReference type="ARBA" id="ARBA00023015"/>
    </source>
</evidence>
<dbReference type="InterPro" id="IPR013325">
    <property type="entry name" value="RNA_pol_sigma_r2"/>
</dbReference>
<dbReference type="GO" id="GO:0003677">
    <property type="term" value="F:DNA binding"/>
    <property type="evidence" value="ECO:0007669"/>
    <property type="project" value="InterPro"/>
</dbReference>
<evidence type="ECO:0000256" key="5">
    <source>
        <dbReference type="SAM" id="MobiDB-lite"/>
    </source>
</evidence>
<keyword evidence="2" id="KW-0805">Transcription regulation</keyword>
<organism evidence="7 8">
    <name type="scientific">Candidatus Andeanibacterium colombiense</name>
    <dbReference type="NCBI Taxonomy" id="3121345"/>
    <lineage>
        <taxon>Bacteria</taxon>
        <taxon>Pseudomonadati</taxon>
        <taxon>Pseudomonadota</taxon>
        <taxon>Alphaproteobacteria</taxon>
        <taxon>Sphingomonadales</taxon>
        <taxon>Sphingomonadaceae</taxon>
        <taxon>Candidatus Andeanibacterium</taxon>
    </lineage>
</organism>
<dbReference type="InterPro" id="IPR013324">
    <property type="entry name" value="RNA_pol_sigma_r3/r4-like"/>
</dbReference>
<dbReference type="InterPro" id="IPR036388">
    <property type="entry name" value="WH-like_DNA-bd_sf"/>
</dbReference>
<dbReference type="InterPro" id="IPR039425">
    <property type="entry name" value="RNA_pol_sigma-70-like"/>
</dbReference>
<dbReference type="Pfam" id="PF08281">
    <property type="entry name" value="Sigma70_r4_2"/>
    <property type="match status" value="1"/>
</dbReference>
<dbReference type="InterPro" id="IPR013249">
    <property type="entry name" value="RNA_pol_sigma70_r4_t2"/>
</dbReference>
<feature type="domain" description="RNA polymerase sigma factor 70 region 4 type 2" evidence="6">
    <location>
        <begin position="114"/>
        <end position="163"/>
    </location>
</feature>
<sequence length="175" mass="19404">MSSSQSPSGLEAAFLEHRAKLLRFLASRGAGDSAEDVLHEVWLKIAAAETGPIAAPLAYLYRACNMLMIDRYRSSRQAEKREQDWTETMGGALPGVSDAPSPDRAIAARQQARLVAETLDALGERPAAIFRRHRIDDVPQRQVAEEFKVSLSTVESDLRLAYRVLAQLKERLDEA</sequence>
<gene>
    <name evidence="7" type="ORF">P0Y56_05650</name>
</gene>
<dbReference type="SUPFAM" id="SSF88659">
    <property type="entry name" value="Sigma3 and sigma4 domains of RNA polymerase sigma factors"/>
    <property type="match status" value="1"/>
</dbReference>
<evidence type="ECO:0000313" key="8">
    <source>
        <dbReference type="Proteomes" id="UP001218362"/>
    </source>
</evidence>
<keyword evidence="3" id="KW-0731">Sigma factor</keyword>
<proteinExistence type="inferred from homology"/>
<dbReference type="NCBIfam" id="TIGR02937">
    <property type="entry name" value="sigma70-ECF"/>
    <property type="match status" value="1"/>
</dbReference>
<evidence type="ECO:0000256" key="1">
    <source>
        <dbReference type="ARBA" id="ARBA00010641"/>
    </source>
</evidence>
<dbReference type="InterPro" id="IPR014284">
    <property type="entry name" value="RNA_pol_sigma-70_dom"/>
</dbReference>
<dbReference type="GO" id="GO:0006352">
    <property type="term" value="P:DNA-templated transcription initiation"/>
    <property type="evidence" value="ECO:0007669"/>
    <property type="project" value="InterPro"/>
</dbReference>
<comment type="similarity">
    <text evidence="1">Belongs to the sigma-70 factor family. ECF subfamily.</text>
</comment>